<gene>
    <name evidence="2" type="ORF">EV650_0117</name>
</gene>
<protein>
    <submittedName>
        <fullName evidence="2">Uncharacterized protein</fullName>
    </submittedName>
</protein>
<sequence>MTDTLTRHRADGKVRDDGKVRRLWRSVAYDALLVPAGLQTMADAVLGEPETAGRRWQRLAAYRLGKRDTAPVGVAGVGRVFGYGLITTVLGLASWFVMLLVLMSVVRGPFWGFVDHGAVEPGTWGGPTRAGAWTAHGLIAVPCVIAFLFALRGIAALQSLLVRPLYGPPSRKWVLPATIVLVVGSLTFFWSWLQQL</sequence>
<accession>A0A4R7ZTH3</accession>
<name>A0A4R7ZTH3_9ACTN</name>
<keyword evidence="1" id="KW-0812">Transmembrane</keyword>
<feature type="transmembrane region" description="Helical" evidence="1">
    <location>
        <begin position="173"/>
        <end position="193"/>
    </location>
</feature>
<proteinExistence type="predicted"/>
<keyword evidence="1" id="KW-1133">Transmembrane helix</keyword>
<keyword evidence="3" id="KW-1185">Reference proteome</keyword>
<dbReference type="OrthoDB" id="4338017at2"/>
<feature type="transmembrane region" description="Helical" evidence="1">
    <location>
        <begin position="80"/>
        <end position="106"/>
    </location>
</feature>
<keyword evidence="1" id="KW-0472">Membrane</keyword>
<dbReference type="RefSeq" id="WP_134114222.1">
    <property type="nucleotide sequence ID" value="NZ_SODF01000001.1"/>
</dbReference>
<organism evidence="2 3">
    <name type="scientific">Kribbella kalugense</name>
    <dbReference type="NCBI Taxonomy" id="2512221"/>
    <lineage>
        <taxon>Bacteria</taxon>
        <taxon>Bacillati</taxon>
        <taxon>Actinomycetota</taxon>
        <taxon>Actinomycetes</taxon>
        <taxon>Propionibacteriales</taxon>
        <taxon>Kribbellaceae</taxon>
        <taxon>Kribbella</taxon>
    </lineage>
</organism>
<evidence type="ECO:0000256" key="1">
    <source>
        <dbReference type="SAM" id="Phobius"/>
    </source>
</evidence>
<feature type="transmembrane region" description="Helical" evidence="1">
    <location>
        <begin position="139"/>
        <end position="161"/>
    </location>
</feature>
<dbReference type="AlphaFoldDB" id="A0A4R7ZTH3"/>
<dbReference type="EMBL" id="SODF01000001">
    <property type="protein sequence ID" value="TDW21299.1"/>
    <property type="molecule type" value="Genomic_DNA"/>
</dbReference>
<evidence type="ECO:0000313" key="3">
    <source>
        <dbReference type="Proteomes" id="UP000295447"/>
    </source>
</evidence>
<evidence type="ECO:0000313" key="2">
    <source>
        <dbReference type="EMBL" id="TDW21299.1"/>
    </source>
</evidence>
<comment type="caution">
    <text evidence="2">The sequence shown here is derived from an EMBL/GenBank/DDBJ whole genome shotgun (WGS) entry which is preliminary data.</text>
</comment>
<reference evidence="2 3" key="1">
    <citation type="submission" date="2019-03" db="EMBL/GenBank/DDBJ databases">
        <title>Genomic Encyclopedia of Type Strains, Phase III (KMG-III): the genomes of soil and plant-associated and newly described type strains.</title>
        <authorList>
            <person name="Whitman W."/>
        </authorList>
    </citation>
    <scope>NUCLEOTIDE SEQUENCE [LARGE SCALE GENOMIC DNA]</scope>
    <source>
        <strain evidence="2 3">VKM Ac-2570</strain>
    </source>
</reference>
<dbReference type="Proteomes" id="UP000295447">
    <property type="component" value="Unassembled WGS sequence"/>
</dbReference>